<dbReference type="PANTHER" id="PTHR10003">
    <property type="entry name" value="SUPEROXIDE DISMUTASE CU-ZN -RELATED"/>
    <property type="match status" value="1"/>
</dbReference>
<dbReference type="SUPFAM" id="SSF49329">
    <property type="entry name" value="Cu,Zn superoxide dismutase-like"/>
    <property type="match status" value="1"/>
</dbReference>
<evidence type="ECO:0000259" key="4">
    <source>
        <dbReference type="Pfam" id="PF00080"/>
    </source>
</evidence>
<dbReference type="Pfam" id="PF07833">
    <property type="entry name" value="Cu_amine_oxidN1"/>
    <property type="match status" value="1"/>
</dbReference>
<comment type="similarity">
    <text evidence="1">Belongs to the Cu-Zn superoxide dismutase family.</text>
</comment>
<dbReference type="InterPro" id="IPR001424">
    <property type="entry name" value="SOD_Cu_Zn_dom"/>
</dbReference>
<dbReference type="GO" id="GO:0005507">
    <property type="term" value="F:copper ion binding"/>
    <property type="evidence" value="ECO:0007669"/>
    <property type="project" value="InterPro"/>
</dbReference>
<dbReference type="InterPro" id="IPR036582">
    <property type="entry name" value="Mao_N_sf"/>
</dbReference>
<dbReference type="InterPro" id="IPR036423">
    <property type="entry name" value="SOD-like_Cu/Zn_dom_sf"/>
</dbReference>
<organism evidence="6 7">
    <name type="scientific">Paenibacillus sedimenti</name>
    <dbReference type="NCBI Taxonomy" id="2770274"/>
    <lineage>
        <taxon>Bacteria</taxon>
        <taxon>Bacillati</taxon>
        <taxon>Bacillota</taxon>
        <taxon>Bacilli</taxon>
        <taxon>Bacillales</taxon>
        <taxon>Paenibacillaceae</taxon>
        <taxon>Paenibacillus</taxon>
    </lineage>
</organism>
<keyword evidence="7" id="KW-1185">Reference proteome</keyword>
<feature type="signal peptide" evidence="3">
    <location>
        <begin position="1"/>
        <end position="21"/>
    </location>
</feature>
<dbReference type="InterPro" id="IPR012854">
    <property type="entry name" value="Cu_amine_oxidase-like_N"/>
</dbReference>
<evidence type="ECO:0000313" key="7">
    <source>
        <dbReference type="Proteomes" id="UP000650466"/>
    </source>
</evidence>
<dbReference type="AlphaFoldDB" id="A0A926KV74"/>
<dbReference type="PRINTS" id="PR00068">
    <property type="entry name" value="CUZNDISMTASE"/>
</dbReference>
<dbReference type="Gene3D" id="2.60.40.200">
    <property type="entry name" value="Superoxide dismutase, copper/zinc binding domain"/>
    <property type="match status" value="1"/>
</dbReference>
<evidence type="ECO:0000256" key="2">
    <source>
        <dbReference type="SAM" id="MobiDB-lite"/>
    </source>
</evidence>
<dbReference type="GO" id="GO:0006801">
    <property type="term" value="P:superoxide metabolic process"/>
    <property type="evidence" value="ECO:0007669"/>
    <property type="project" value="InterPro"/>
</dbReference>
<comment type="caution">
    <text evidence="6">The sequence shown here is derived from an EMBL/GenBank/DDBJ whole genome shotgun (WGS) entry which is preliminary data.</text>
</comment>
<feature type="region of interest" description="Disordered" evidence="2">
    <location>
        <begin position="151"/>
        <end position="172"/>
    </location>
</feature>
<name>A0A926KV74_9BACL</name>
<reference evidence="6" key="1">
    <citation type="submission" date="2020-09" db="EMBL/GenBank/DDBJ databases">
        <title>Draft Genome Sequence of Paenibacillus sp. WST5.</title>
        <authorList>
            <person name="Bao Z."/>
        </authorList>
    </citation>
    <scope>NUCLEOTIDE SEQUENCE</scope>
    <source>
        <strain evidence="6">WST5</strain>
    </source>
</reference>
<dbReference type="SUPFAM" id="SSF55383">
    <property type="entry name" value="Copper amine oxidase, domain N"/>
    <property type="match status" value="1"/>
</dbReference>
<accession>A0A926KV74</accession>
<feature type="region of interest" description="Disordered" evidence="2">
    <location>
        <begin position="217"/>
        <end position="238"/>
    </location>
</feature>
<evidence type="ECO:0000313" key="6">
    <source>
        <dbReference type="EMBL" id="MBD0384797.1"/>
    </source>
</evidence>
<feature type="domain" description="Superoxide dismutase copper/zinc binding" evidence="4">
    <location>
        <begin position="109"/>
        <end position="236"/>
    </location>
</feature>
<protein>
    <submittedName>
        <fullName evidence="6">Superoxide dismutase family protein</fullName>
    </submittedName>
</protein>
<dbReference type="Pfam" id="PF00080">
    <property type="entry name" value="Sod_Cu"/>
    <property type="match status" value="1"/>
</dbReference>
<evidence type="ECO:0000256" key="3">
    <source>
        <dbReference type="SAM" id="SignalP"/>
    </source>
</evidence>
<gene>
    <name evidence="6" type="ORF">ICC18_32745</name>
</gene>
<dbReference type="InterPro" id="IPR024134">
    <property type="entry name" value="SOD_Cu/Zn_/chaperone"/>
</dbReference>
<dbReference type="Proteomes" id="UP000650466">
    <property type="component" value="Unassembled WGS sequence"/>
</dbReference>
<keyword evidence="3" id="KW-0732">Signal</keyword>
<feature type="compositionally biased region" description="Basic and acidic residues" evidence="2">
    <location>
        <begin position="157"/>
        <end position="172"/>
    </location>
</feature>
<feature type="chain" id="PRO_5037181294" evidence="3">
    <location>
        <begin position="22"/>
        <end position="238"/>
    </location>
</feature>
<dbReference type="EMBL" id="JACVVD010000027">
    <property type="protein sequence ID" value="MBD0384797.1"/>
    <property type="molecule type" value="Genomic_DNA"/>
</dbReference>
<feature type="compositionally biased region" description="Basic and acidic residues" evidence="2">
    <location>
        <begin position="217"/>
        <end position="229"/>
    </location>
</feature>
<sequence>MKTATTAFLCGALMFSGLSYAASSQHVEVSFDKLSFFIKGDDKTSANGLFDNGGTSVPEALVYEGTTYVPVRKAAELLDQPVYWDNTTRAVSIGNPYIVLYDAKGSRIGHAVLTPGQEGVTITLEVSNLTPGQHGFHIHEKSFEGFDFKTAGGHFNPENKKHGHSNSEGHHLGDLQNLEIGADGKGRLEYLIKGASLDKTSKHSIVGRSLIIHAKADDGKTDPAGDSGDRIAGGVIPQ</sequence>
<feature type="domain" description="Copper amine oxidase-like N-terminal" evidence="5">
    <location>
        <begin position="59"/>
        <end position="94"/>
    </location>
</feature>
<evidence type="ECO:0000259" key="5">
    <source>
        <dbReference type="Pfam" id="PF07833"/>
    </source>
</evidence>
<evidence type="ECO:0000256" key="1">
    <source>
        <dbReference type="ARBA" id="ARBA00010457"/>
    </source>
</evidence>
<dbReference type="CDD" id="cd00305">
    <property type="entry name" value="Cu-Zn_Superoxide_Dismutase"/>
    <property type="match status" value="1"/>
</dbReference>
<proteinExistence type="inferred from homology"/>